<dbReference type="InterPro" id="IPR053158">
    <property type="entry name" value="CapK_Type1_Caps_Biosynth"/>
</dbReference>
<proteinExistence type="predicted"/>
<name>A0A1G2C8A3_9BACT</name>
<dbReference type="PANTHER" id="PTHR36932:SF1">
    <property type="entry name" value="CAPSULAR POLYSACCHARIDE BIOSYNTHESIS PROTEIN"/>
    <property type="match status" value="1"/>
</dbReference>
<evidence type="ECO:0008006" key="3">
    <source>
        <dbReference type="Google" id="ProtNLM"/>
    </source>
</evidence>
<dbReference type="PANTHER" id="PTHR36932">
    <property type="entry name" value="CAPSULAR POLYSACCHARIDE BIOSYNTHESIS PROTEIN"/>
    <property type="match status" value="1"/>
</dbReference>
<sequence length="443" mass="51379">MPNFTTFVERVVHFELWRRIHTFPRPFAEMWQLRELKNLAALAYAHVPFYKKIWQENDIHPLQIRTISDIQKFPITTKKIFRQVSFADLINDEASVNEYTWYHTSGSAGEPFRFPTARDDRFQYPNIFYKYRFLLWLGVTPRYLAESLKVVHITENPVSSVPGPTLPWQFVRTDPERALQRLAEYSPEIIEARPAVLFDVASTVRKLRRLKRPYFRFIYSYGEMLTPELRGFIEDTFGGGELYDLYGLAEVGGVGVECREHNGFHLNEESFVVEIVDDNGYALQPGNFGRVIVTRFSRHYIMPFIRYDTGDTGMIMPDPCPCGLFARRLVVQGRGGGIFSIKGKKYYHGELRFALGKLSSLMYRYQLVKISDEKAELRIVPTAEYTQNSARHLQRIFEEGFGFEPEIKVLDTIPVAKNEKMQIIVDQSRDTLGIHGSSYFEGG</sequence>
<dbReference type="Proteomes" id="UP000176349">
    <property type="component" value="Unassembled WGS sequence"/>
</dbReference>
<dbReference type="InterPro" id="IPR042099">
    <property type="entry name" value="ANL_N_sf"/>
</dbReference>
<evidence type="ECO:0000313" key="1">
    <source>
        <dbReference type="EMBL" id="OGY96737.1"/>
    </source>
</evidence>
<dbReference type="AlphaFoldDB" id="A0A1G2C8A3"/>
<dbReference type="SUPFAM" id="SSF56801">
    <property type="entry name" value="Acetyl-CoA synthetase-like"/>
    <property type="match status" value="1"/>
</dbReference>
<dbReference type="EMBL" id="MHKV01000037">
    <property type="protein sequence ID" value="OGY96737.1"/>
    <property type="molecule type" value="Genomic_DNA"/>
</dbReference>
<organism evidence="1 2">
    <name type="scientific">Candidatus Liptonbacteria bacterium GWC1_60_9</name>
    <dbReference type="NCBI Taxonomy" id="1798645"/>
    <lineage>
        <taxon>Bacteria</taxon>
        <taxon>Candidatus Liptoniibacteriota</taxon>
    </lineage>
</organism>
<accession>A0A1G2C8A3</accession>
<reference evidence="1 2" key="1">
    <citation type="journal article" date="2016" name="Nat. Commun.">
        <title>Thousands of microbial genomes shed light on interconnected biogeochemical processes in an aquifer system.</title>
        <authorList>
            <person name="Anantharaman K."/>
            <person name="Brown C.T."/>
            <person name="Hug L.A."/>
            <person name="Sharon I."/>
            <person name="Castelle C.J."/>
            <person name="Probst A.J."/>
            <person name="Thomas B.C."/>
            <person name="Singh A."/>
            <person name="Wilkins M.J."/>
            <person name="Karaoz U."/>
            <person name="Brodie E.L."/>
            <person name="Williams K.H."/>
            <person name="Hubbard S.S."/>
            <person name="Banfield J.F."/>
        </authorList>
    </citation>
    <scope>NUCLEOTIDE SEQUENCE [LARGE SCALE GENOMIC DNA]</scope>
</reference>
<gene>
    <name evidence="1" type="ORF">A2128_00965</name>
</gene>
<evidence type="ECO:0000313" key="2">
    <source>
        <dbReference type="Proteomes" id="UP000176349"/>
    </source>
</evidence>
<protein>
    <recommendedName>
        <fullName evidence="3">AMP-dependent synthetase/ligase domain-containing protein</fullName>
    </recommendedName>
</protein>
<dbReference type="Gene3D" id="3.40.50.12780">
    <property type="entry name" value="N-terminal domain of ligase-like"/>
    <property type="match status" value="1"/>
</dbReference>
<comment type="caution">
    <text evidence="1">The sequence shown here is derived from an EMBL/GenBank/DDBJ whole genome shotgun (WGS) entry which is preliminary data.</text>
</comment>